<sequence length="61" mass="6650">MQETLHGHHTSTSIGGRPISIMTFADDIDLMGGTGSELPDLTNRLYEKNKNIRDGGQHGEV</sequence>
<accession>A0A9D4CCC6</accession>
<protein>
    <submittedName>
        <fullName evidence="1">Uncharacterized protein</fullName>
    </submittedName>
</protein>
<evidence type="ECO:0000313" key="1">
    <source>
        <dbReference type="EMBL" id="KAH3721044.1"/>
    </source>
</evidence>
<organism evidence="1 2">
    <name type="scientific">Dreissena polymorpha</name>
    <name type="common">Zebra mussel</name>
    <name type="synonym">Mytilus polymorpha</name>
    <dbReference type="NCBI Taxonomy" id="45954"/>
    <lineage>
        <taxon>Eukaryota</taxon>
        <taxon>Metazoa</taxon>
        <taxon>Spiralia</taxon>
        <taxon>Lophotrochozoa</taxon>
        <taxon>Mollusca</taxon>
        <taxon>Bivalvia</taxon>
        <taxon>Autobranchia</taxon>
        <taxon>Heteroconchia</taxon>
        <taxon>Euheterodonta</taxon>
        <taxon>Imparidentia</taxon>
        <taxon>Neoheterodontei</taxon>
        <taxon>Myida</taxon>
        <taxon>Dreissenoidea</taxon>
        <taxon>Dreissenidae</taxon>
        <taxon>Dreissena</taxon>
    </lineage>
</organism>
<dbReference type="AlphaFoldDB" id="A0A9D4CCC6"/>
<comment type="caution">
    <text evidence="1">The sequence shown here is derived from an EMBL/GenBank/DDBJ whole genome shotgun (WGS) entry which is preliminary data.</text>
</comment>
<evidence type="ECO:0000313" key="2">
    <source>
        <dbReference type="Proteomes" id="UP000828390"/>
    </source>
</evidence>
<reference evidence="1" key="1">
    <citation type="journal article" date="2019" name="bioRxiv">
        <title>The Genome of the Zebra Mussel, Dreissena polymorpha: A Resource for Invasive Species Research.</title>
        <authorList>
            <person name="McCartney M.A."/>
            <person name="Auch B."/>
            <person name="Kono T."/>
            <person name="Mallez S."/>
            <person name="Zhang Y."/>
            <person name="Obille A."/>
            <person name="Becker A."/>
            <person name="Abrahante J.E."/>
            <person name="Garbe J."/>
            <person name="Badalamenti J.P."/>
            <person name="Herman A."/>
            <person name="Mangelson H."/>
            <person name="Liachko I."/>
            <person name="Sullivan S."/>
            <person name="Sone E.D."/>
            <person name="Koren S."/>
            <person name="Silverstein K.A.T."/>
            <person name="Beckman K.B."/>
            <person name="Gohl D.M."/>
        </authorList>
    </citation>
    <scope>NUCLEOTIDE SEQUENCE</scope>
    <source>
        <strain evidence="1">Duluth1</strain>
        <tissue evidence="1">Whole animal</tissue>
    </source>
</reference>
<gene>
    <name evidence="1" type="ORF">DPMN_063959</name>
</gene>
<reference evidence="1" key="2">
    <citation type="submission" date="2020-11" db="EMBL/GenBank/DDBJ databases">
        <authorList>
            <person name="McCartney M.A."/>
            <person name="Auch B."/>
            <person name="Kono T."/>
            <person name="Mallez S."/>
            <person name="Becker A."/>
            <person name="Gohl D.M."/>
            <person name="Silverstein K.A.T."/>
            <person name="Koren S."/>
            <person name="Bechman K.B."/>
            <person name="Herman A."/>
            <person name="Abrahante J.E."/>
            <person name="Garbe J."/>
        </authorList>
    </citation>
    <scope>NUCLEOTIDE SEQUENCE</scope>
    <source>
        <strain evidence="1">Duluth1</strain>
        <tissue evidence="1">Whole animal</tissue>
    </source>
</reference>
<name>A0A9D4CCC6_DREPO</name>
<proteinExistence type="predicted"/>
<keyword evidence="2" id="KW-1185">Reference proteome</keyword>
<dbReference type="Proteomes" id="UP000828390">
    <property type="component" value="Unassembled WGS sequence"/>
</dbReference>
<dbReference type="EMBL" id="JAIWYP010000013">
    <property type="protein sequence ID" value="KAH3721044.1"/>
    <property type="molecule type" value="Genomic_DNA"/>
</dbReference>